<feature type="transmembrane region" description="Helical" evidence="1">
    <location>
        <begin position="6"/>
        <end position="24"/>
    </location>
</feature>
<dbReference type="GO" id="GO:0032259">
    <property type="term" value="P:methylation"/>
    <property type="evidence" value="ECO:0007669"/>
    <property type="project" value="UniProtKB-KW"/>
</dbReference>
<evidence type="ECO:0000313" key="3">
    <source>
        <dbReference type="Proteomes" id="UP000327085"/>
    </source>
</evidence>
<evidence type="ECO:0000313" key="2">
    <source>
        <dbReference type="EMBL" id="VVA14395.1"/>
    </source>
</evidence>
<reference evidence="3" key="1">
    <citation type="journal article" date="2020" name="Plant J.">
        <title>Transposons played a major role in the diversification between the closely related almond and peach genomes: results from the almond genome sequence.</title>
        <authorList>
            <person name="Alioto T."/>
            <person name="Alexiou K.G."/>
            <person name="Bardil A."/>
            <person name="Barteri F."/>
            <person name="Castanera R."/>
            <person name="Cruz F."/>
            <person name="Dhingra A."/>
            <person name="Duval H."/>
            <person name="Fernandez I Marti A."/>
            <person name="Frias L."/>
            <person name="Galan B."/>
            <person name="Garcia J.L."/>
            <person name="Howad W."/>
            <person name="Gomez-Garrido J."/>
            <person name="Gut M."/>
            <person name="Julca I."/>
            <person name="Morata J."/>
            <person name="Puigdomenech P."/>
            <person name="Ribeca P."/>
            <person name="Rubio Cabetas M.J."/>
            <person name="Vlasova A."/>
            <person name="Wirthensohn M."/>
            <person name="Garcia-Mas J."/>
            <person name="Gabaldon T."/>
            <person name="Casacuberta J.M."/>
            <person name="Arus P."/>
        </authorList>
    </citation>
    <scope>NUCLEOTIDE SEQUENCE [LARGE SCALE GENOMIC DNA]</scope>
    <source>
        <strain evidence="3">cv. Texas</strain>
    </source>
</reference>
<keyword evidence="1" id="KW-1133">Transmembrane helix</keyword>
<dbReference type="Gramene" id="VVA14395">
    <property type="protein sequence ID" value="VVA14395"/>
    <property type="gene ID" value="Prudul26B027282"/>
</dbReference>
<dbReference type="AlphaFoldDB" id="A0A5E4EF64"/>
<proteinExistence type="predicted"/>
<evidence type="ECO:0000256" key="1">
    <source>
        <dbReference type="SAM" id="Phobius"/>
    </source>
</evidence>
<dbReference type="EMBL" id="CABIKO010000010">
    <property type="protein sequence ID" value="VVA14395.1"/>
    <property type="molecule type" value="Genomic_DNA"/>
</dbReference>
<dbReference type="PANTHER" id="PTHR34132:SF4">
    <property type="entry name" value="EXPRESSED PROTEIN"/>
    <property type="match status" value="1"/>
</dbReference>
<sequence length="91" mass="9927">MCPLRFILVFLSAIVAGFFVMRNLTFNPDLENLFLSDSASTSDQLQDQSTYPSSSSKAVCAAASGFWTFIDMASGRYLWKTFVSSSSSSTA</sequence>
<keyword evidence="1" id="KW-0812">Transmembrane</keyword>
<name>A0A5E4EF64_PRUDU</name>
<dbReference type="GO" id="GO:0008168">
    <property type="term" value="F:methyltransferase activity"/>
    <property type="evidence" value="ECO:0007669"/>
    <property type="project" value="UniProtKB-KW"/>
</dbReference>
<dbReference type="OMA" id="MIVDMAS"/>
<dbReference type="InParanoid" id="A0A5E4EF64"/>
<accession>A0A5E4EF64</accession>
<organism evidence="2 3">
    <name type="scientific">Prunus dulcis</name>
    <name type="common">Almond</name>
    <name type="synonym">Amygdalus dulcis</name>
    <dbReference type="NCBI Taxonomy" id="3755"/>
    <lineage>
        <taxon>Eukaryota</taxon>
        <taxon>Viridiplantae</taxon>
        <taxon>Streptophyta</taxon>
        <taxon>Embryophyta</taxon>
        <taxon>Tracheophyta</taxon>
        <taxon>Spermatophyta</taxon>
        <taxon>Magnoliopsida</taxon>
        <taxon>eudicotyledons</taxon>
        <taxon>Gunneridae</taxon>
        <taxon>Pentapetalae</taxon>
        <taxon>rosids</taxon>
        <taxon>fabids</taxon>
        <taxon>Rosales</taxon>
        <taxon>Rosaceae</taxon>
        <taxon>Amygdaloideae</taxon>
        <taxon>Amygdaleae</taxon>
        <taxon>Prunus</taxon>
    </lineage>
</organism>
<keyword evidence="1" id="KW-0472">Membrane</keyword>
<gene>
    <name evidence="2" type="ORF">ALMOND_2B027282</name>
</gene>
<keyword evidence="2" id="KW-0808">Transferase</keyword>
<keyword evidence="2" id="KW-0489">Methyltransferase</keyword>
<protein>
    <submittedName>
        <fullName evidence="2">PREDICTED: methyltransferase</fullName>
    </submittedName>
</protein>
<dbReference type="PANTHER" id="PTHR34132">
    <property type="entry name" value="EMB|CAB87627.1-RELATED"/>
    <property type="match status" value="1"/>
</dbReference>
<dbReference type="Proteomes" id="UP000327085">
    <property type="component" value="Chromosome 6"/>
</dbReference>